<protein>
    <recommendedName>
        <fullName evidence="1">Alpha/beta hydrolase fold-3 domain-containing protein</fullName>
    </recommendedName>
</protein>
<dbReference type="GeneID" id="35596681"/>
<dbReference type="Gene3D" id="3.40.50.1820">
    <property type="entry name" value="alpha/beta hydrolase"/>
    <property type="match status" value="1"/>
</dbReference>
<dbReference type="Proteomes" id="UP000225277">
    <property type="component" value="Unassembled WGS sequence"/>
</dbReference>
<organism evidence="2 3">
    <name type="scientific">Ramularia collo-cygni</name>
    <dbReference type="NCBI Taxonomy" id="112498"/>
    <lineage>
        <taxon>Eukaryota</taxon>
        <taxon>Fungi</taxon>
        <taxon>Dikarya</taxon>
        <taxon>Ascomycota</taxon>
        <taxon>Pezizomycotina</taxon>
        <taxon>Dothideomycetes</taxon>
        <taxon>Dothideomycetidae</taxon>
        <taxon>Mycosphaerellales</taxon>
        <taxon>Mycosphaerellaceae</taxon>
        <taxon>Ramularia</taxon>
    </lineage>
</organism>
<dbReference type="RefSeq" id="XP_023622468.1">
    <property type="nucleotide sequence ID" value="XM_023766700.1"/>
</dbReference>
<dbReference type="GO" id="GO:0016787">
    <property type="term" value="F:hydrolase activity"/>
    <property type="evidence" value="ECO:0007669"/>
    <property type="project" value="InterPro"/>
</dbReference>
<gene>
    <name evidence="2" type="ORF">RCC_01424</name>
</gene>
<evidence type="ECO:0000313" key="3">
    <source>
        <dbReference type="Proteomes" id="UP000225277"/>
    </source>
</evidence>
<dbReference type="STRING" id="112498.A0A2D3ULV3"/>
<keyword evidence="3" id="KW-1185">Reference proteome</keyword>
<name>A0A2D3ULV3_9PEZI</name>
<dbReference type="Pfam" id="PF07859">
    <property type="entry name" value="Abhydrolase_3"/>
    <property type="match status" value="1"/>
</dbReference>
<accession>A0A2D3ULV3</accession>
<dbReference type="InterPro" id="IPR013094">
    <property type="entry name" value="AB_hydrolase_3"/>
</dbReference>
<sequence length="360" mass="39681">MPVRMFSSVETLKIPCRSKGFVTIDIHHPVAAPSASPSVAIFLPRGPIIHSEADDASNIAILKSTLSCHIVKINYRWGADHLFPSPIHDVLTAFDWVSENLLPKRAIIRAGRAERAGRIGVCGELIGGQLATALALSECQIGKAGVVAAMVSSPITDWTEFEDLEDSGNPNTTLTKQVLLKQRKALFRKNEHWFDVFASPALLFRSAGVEVPTTFLDRPFDEMSELAQLDREDFFQEQLSLSSASSFADYTLPPAEQEERVRKRKASRRFPSRALGLRLPSFRITTGEESPLTGQAMELAHFLRQSLDRVSNAGSHGHDAVVNQPVQYVEKPGTGLWDRSNAGRASMLDSANWLAHSLSR</sequence>
<proteinExistence type="predicted"/>
<dbReference type="AlphaFoldDB" id="A0A2D3ULV3"/>
<reference evidence="2 3" key="1">
    <citation type="submission" date="2016-03" db="EMBL/GenBank/DDBJ databases">
        <authorList>
            <person name="Ploux O."/>
        </authorList>
    </citation>
    <scope>NUCLEOTIDE SEQUENCE [LARGE SCALE GENOMIC DNA]</scope>
    <source>
        <strain evidence="2 3">URUG2</strain>
    </source>
</reference>
<dbReference type="InterPro" id="IPR029058">
    <property type="entry name" value="AB_hydrolase_fold"/>
</dbReference>
<evidence type="ECO:0000313" key="2">
    <source>
        <dbReference type="EMBL" id="CZT15572.1"/>
    </source>
</evidence>
<evidence type="ECO:0000259" key="1">
    <source>
        <dbReference type="Pfam" id="PF07859"/>
    </source>
</evidence>
<feature type="domain" description="Alpha/beta hydrolase fold-3" evidence="1">
    <location>
        <begin position="61"/>
        <end position="201"/>
    </location>
</feature>
<dbReference type="OrthoDB" id="5396420at2759"/>
<dbReference type="SUPFAM" id="SSF53474">
    <property type="entry name" value="alpha/beta-Hydrolases"/>
    <property type="match status" value="1"/>
</dbReference>
<dbReference type="EMBL" id="FJUY01000001">
    <property type="protein sequence ID" value="CZT15572.1"/>
    <property type="molecule type" value="Genomic_DNA"/>
</dbReference>